<dbReference type="InterPro" id="IPR015797">
    <property type="entry name" value="NUDIX_hydrolase-like_dom_sf"/>
</dbReference>
<dbReference type="RefSeq" id="WP_274457536.1">
    <property type="nucleotide sequence ID" value="NZ_CP067097.1"/>
</dbReference>
<dbReference type="InterPro" id="IPR000086">
    <property type="entry name" value="NUDIX_hydrolase_dom"/>
</dbReference>
<accession>A0ABT9XKE3</accession>
<evidence type="ECO:0000313" key="3">
    <source>
        <dbReference type="EMBL" id="MDQ0190781.1"/>
    </source>
</evidence>
<keyword evidence="1 3" id="KW-0378">Hydrolase</keyword>
<dbReference type="PROSITE" id="PS51462">
    <property type="entry name" value="NUDIX"/>
    <property type="match status" value="1"/>
</dbReference>
<gene>
    <name evidence="3" type="ORF">J2S03_002648</name>
</gene>
<dbReference type="InterPro" id="IPR020084">
    <property type="entry name" value="NUDIX_hydrolase_CS"/>
</dbReference>
<dbReference type="Pfam" id="PF00293">
    <property type="entry name" value="NUDIX"/>
    <property type="match status" value="1"/>
</dbReference>
<protein>
    <submittedName>
        <fullName evidence="3">8-oxo-dGTP diphosphatase</fullName>
        <ecNumber evidence="3">3.6.1.55</ecNumber>
    </submittedName>
</protein>
<dbReference type="GO" id="GO:0035539">
    <property type="term" value="F:8-oxo-7,8-dihydrodeoxyguanosine triphosphate pyrophosphatase activity"/>
    <property type="evidence" value="ECO:0007669"/>
    <property type="project" value="UniProtKB-EC"/>
</dbReference>
<evidence type="ECO:0000259" key="2">
    <source>
        <dbReference type="PROSITE" id="PS51462"/>
    </source>
</evidence>
<dbReference type="Gene3D" id="3.90.79.10">
    <property type="entry name" value="Nucleoside Triphosphate Pyrophosphohydrolase"/>
    <property type="match status" value="1"/>
</dbReference>
<reference evidence="3 4" key="1">
    <citation type="submission" date="2023-07" db="EMBL/GenBank/DDBJ databases">
        <title>Genomic Encyclopedia of Type Strains, Phase IV (KMG-IV): sequencing the most valuable type-strain genomes for metagenomic binning, comparative biology and taxonomic classification.</title>
        <authorList>
            <person name="Goeker M."/>
        </authorList>
    </citation>
    <scope>NUCLEOTIDE SEQUENCE [LARGE SCALE GENOMIC DNA]</scope>
    <source>
        <strain evidence="3 4">DSM 4006</strain>
    </source>
</reference>
<feature type="domain" description="Nudix hydrolase" evidence="2">
    <location>
        <begin position="2"/>
        <end position="139"/>
    </location>
</feature>
<dbReference type="EC" id="3.6.1.55" evidence="3"/>
<dbReference type="PANTHER" id="PTHR43222:SF2">
    <property type="entry name" value="NUDIX HYDROLASE 23, CHLOROPLASTIC"/>
    <property type="match status" value="1"/>
</dbReference>
<evidence type="ECO:0000313" key="4">
    <source>
        <dbReference type="Proteomes" id="UP001232973"/>
    </source>
</evidence>
<dbReference type="PROSITE" id="PS00893">
    <property type="entry name" value="NUDIX_BOX"/>
    <property type="match status" value="1"/>
</dbReference>
<name>A0ABT9XKE3_9BACL</name>
<keyword evidence="4" id="KW-1185">Reference proteome</keyword>
<organism evidence="3 4">
    <name type="scientific">Alicyclobacillus cycloheptanicus</name>
    <dbReference type="NCBI Taxonomy" id="1457"/>
    <lineage>
        <taxon>Bacteria</taxon>
        <taxon>Bacillati</taxon>
        <taxon>Bacillota</taxon>
        <taxon>Bacilli</taxon>
        <taxon>Bacillales</taxon>
        <taxon>Alicyclobacillaceae</taxon>
        <taxon>Alicyclobacillus</taxon>
    </lineage>
</organism>
<dbReference type="SUPFAM" id="SSF55811">
    <property type="entry name" value="Nudix"/>
    <property type="match status" value="1"/>
</dbReference>
<proteinExistence type="predicted"/>
<dbReference type="CDD" id="cd18886">
    <property type="entry name" value="NUDIX_MutT_Nudt1"/>
    <property type="match status" value="1"/>
</dbReference>
<dbReference type="Proteomes" id="UP001232973">
    <property type="component" value="Unassembled WGS sequence"/>
</dbReference>
<evidence type="ECO:0000256" key="1">
    <source>
        <dbReference type="ARBA" id="ARBA00022801"/>
    </source>
</evidence>
<comment type="caution">
    <text evidence="3">The sequence shown here is derived from an EMBL/GenBank/DDBJ whole genome shotgun (WGS) entry which is preliminary data.</text>
</comment>
<sequence length="187" mass="21117">MDLPLKYTICFIRQGDDVLMLNRNRPANMGLWNGVGGKLEPGEDPLTGVLREVYEETGIALAHARFAGTVTWRGTWHGHDQAEGGMYAFLAEVTERERGPRLQETREGVLMWKPLSWILDPDNLGVAEHVSRFLARMLNDPVCYEHRCVFHDDRLIDYEPVPLPNDFLTQVGLSQVKTSSGSANNRP</sequence>
<dbReference type="EMBL" id="JAUSTP010000024">
    <property type="protein sequence ID" value="MDQ0190781.1"/>
    <property type="molecule type" value="Genomic_DNA"/>
</dbReference>
<dbReference type="PANTHER" id="PTHR43222">
    <property type="entry name" value="NUDIX HYDROLASE 23"/>
    <property type="match status" value="1"/>
</dbReference>